<dbReference type="Pfam" id="PF21597">
    <property type="entry name" value="TetR_C_43"/>
    <property type="match status" value="1"/>
</dbReference>
<dbReference type="InterPro" id="IPR049445">
    <property type="entry name" value="TetR_SbtR-like_C"/>
</dbReference>
<dbReference type="Gene3D" id="1.10.357.10">
    <property type="entry name" value="Tetracycline Repressor, domain 2"/>
    <property type="match status" value="1"/>
</dbReference>
<organism evidence="6 7">
    <name type="scientific">Dactylosporangium vinaceum</name>
    <dbReference type="NCBI Taxonomy" id="53362"/>
    <lineage>
        <taxon>Bacteria</taxon>
        <taxon>Bacillati</taxon>
        <taxon>Actinomycetota</taxon>
        <taxon>Actinomycetes</taxon>
        <taxon>Micromonosporales</taxon>
        <taxon>Micromonosporaceae</taxon>
        <taxon>Dactylosporangium</taxon>
    </lineage>
</organism>
<evidence type="ECO:0000256" key="1">
    <source>
        <dbReference type="ARBA" id="ARBA00023015"/>
    </source>
</evidence>
<dbReference type="PANTHER" id="PTHR30055:SF234">
    <property type="entry name" value="HTH-TYPE TRANSCRIPTIONAL REGULATOR BETI"/>
    <property type="match status" value="1"/>
</dbReference>
<dbReference type="Pfam" id="PF00440">
    <property type="entry name" value="TetR_N"/>
    <property type="match status" value="1"/>
</dbReference>
<dbReference type="PRINTS" id="PR00455">
    <property type="entry name" value="HTHTETR"/>
</dbReference>
<evidence type="ECO:0000259" key="5">
    <source>
        <dbReference type="PROSITE" id="PS50977"/>
    </source>
</evidence>
<dbReference type="Proteomes" id="UP001589608">
    <property type="component" value="Unassembled WGS sequence"/>
</dbReference>
<dbReference type="InterPro" id="IPR036271">
    <property type="entry name" value="Tet_transcr_reg_TetR-rel_C_sf"/>
</dbReference>
<feature type="DNA-binding region" description="H-T-H motif" evidence="4">
    <location>
        <begin position="28"/>
        <end position="47"/>
    </location>
</feature>
<feature type="domain" description="HTH tetR-type" evidence="5">
    <location>
        <begin position="6"/>
        <end position="65"/>
    </location>
</feature>
<keyword evidence="1" id="KW-0805">Transcription regulation</keyword>
<evidence type="ECO:0000256" key="4">
    <source>
        <dbReference type="PROSITE-ProRule" id="PRU00335"/>
    </source>
</evidence>
<dbReference type="SUPFAM" id="SSF46689">
    <property type="entry name" value="Homeodomain-like"/>
    <property type="match status" value="1"/>
</dbReference>
<sequence length="177" mass="18373">MRADGVRNRRRVIDAAKLAFAAEGLSVPVAEIARRAGVGTGTVSRHFPTKEALCEAIVLEQVEALLGQARTLGFLDYLDHLVGVAAEHRGLAETLTGAGFDVGAAAARTGLDLDGAEAALLTAAQRRGEVRPDVTMADVKALIAGCVARESGGPDPAARARMVAMMKAGLRALDMNS</sequence>
<dbReference type="SUPFAM" id="SSF48498">
    <property type="entry name" value="Tetracyclin repressor-like, C-terminal domain"/>
    <property type="match status" value="1"/>
</dbReference>
<accession>A0ABV5MJA3</accession>
<protein>
    <submittedName>
        <fullName evidence="6">TetR family transcriptional regulator</fullName>
    </submittedName>
</protein>
<name>A0ABV5MJA3_9ACTN</name>
<evidence type="ECO:0000313" key="6">
    <source>
        <dbReference type="EMBL" id="MFB9448952.1"/>
    </source>
</evidence>
<keyword evidence="7" id="KW-1185">Reference proteome</keyword>
<proteinExistence type="predicted"/>
<gene>
    <name evidence="6" type="ORF">ACFFTR_38250</name>
</gene>
<dbReference type="RefSeq" id="WP_223093784.1">
    <property type="nucleotide sequence ID" value="NZ_CP061913.1"/>
</dbReference>
<keyword evidence="2 4" id="KW-0238">DNA-binding</keyword>
<dbReference type="PANTHER" id="PTHR30055">
    <property type="entry name" value="HTH-TYPE TRANSCRIPTIONAL REGULATOR RUTR"/>
    <property type="match status" value="1"/>
</dbReference>
<dbReference type="PROSITE" id="PS50977">
    <property type="entry name" value="HTH_TETR_2"/>
    <property type="match status" value="1"/>
</dbReference>
<dbReference type="InterPro" id="IPR001647">
    <property type="entry name" value="HTH_TetR"/>
</dbReference>
<evidence type="ECO:0000313" key="7">
    <source>
        <dbReference type="Proteomes" id="UP001589608"/>
    </source>
</evidence>
<dbReference type="InterPro" id="IPR009057">
    <property type="entry name" value="Homeodomain-like_sf"/>
</dbReference>
<dbReference type="InterPro" id="IPR050109">
    <property type="entry name" value="HTH-type_TetR-like_transc_reg"/>
</dbReference>
<keyword evidence="3" id="KW-0804">Transcription</keyword>
<dbReference type="EMBL" id="JBHMCA010000060">
    <property type="protein sequence ID" value="MFB9448952.1"/>
    <property type="molecule type" value="Genomic_DNA"/>
</dbReference>
<reference evidence="6 7" key="1">
    <citation type="submission" date="2024-09" db="EMBL/GenBank/DDBJ databases">
        <authorList>
            <person name="Sun Q."/>
            <person name="Mori K."/>
        </authorList>
    </citation>
    <scope>NUCLEOTIDE SEQUENCE [LARGE SCALE GENOMIC DNA]</scope>
    <source>
        <strain evidence="6 7">JCM 3307</strain>
    </source>
</reference>
<evidence type="ECO:0000256" key="2">
    <source>
        <dbReference type="ARBA" id="ARBA00023125"/>
    </source>
</evidence>
<evidence type="ECO:0000256" key="3">
    <source>
        <dbReference type="ARBA" id="ARBA00023163"/>
    </source>
</evidence>
<comment type="caution">
    <text evidence="6">The sequence shown here is derived from an EMBL/GenBank/DDBJ whole genome shotgun (WGS) entry which is preliminary data.</text>
</comment>